<evidence type="ECO:0000256" key="7">
    <source>
        <dbReference type="ARBA" id="ARBA00023211"/>
    </source>
</evidence>
<keyword evidence="7" id="KW-0464">Manganese</keyword>
<dbReference type="Pfam" id="PF00293">
    <property type="entry name" value="NUDIX"/>
    <property type="match status" value="1"/>
</dbReference>
<organism evidence="10 11">
    <name type="scientific">Gordonia soli NBRC 108243</name>
    <dbReference type="NCBI Taxonomy" id="1223545"/>
    <lineage>
        <taxon>Bacteria</taxon>
        <taxon>Bacillati</taxon>
        <taxon>Actinomycetota</taxon>
        <taxon>Actinomycetes</taxon>
        <taxon>Mycobacteriales</taxon>
        <taxon>Gordoniaceae</taxon>
        <taxon>Gordonia</taxon>
    </lineage>
</organism>
<dbReference type="InterPro" id="IPR045121">
    <property type="entry name" value="CoAse"/>
</dbReference>
<evidence type="ECO:0000259" key="9">
    <source>
        <dbReference type="PROSITE" id="PS51462"/>
    </source>
</evidence>
<accession>M0QGA7</accession>
<sequence>METDAIPPWLRTLTGNVDAVSEAVLNRGGDRTRWAAKFSRNRRAAAVLVLFGGSWQSDPDHPGGLPADADVLLTERASTLRQHSGQIAFPGGARDPGDDYPVGTALREAEEETGLVPDGVEVVATLPTFPVPPSGFDVNPVVAHWREPGPVRVVDVAETARVARVNVREMLAPENRFQVQRSVMGGRLYRGPAFFVDGMLVWGFTGGLIAAISEASGWDVPWDTDDIRPLDEMIALAGSSQVTGFPPNPADTAGTVSTEAETVAADPAVGDVDSPGSGDRG</sequence>
<dbReference type="InterPro" id="IPR000086">
    <property type="entry name" value="NUDIX_hydrolase_dom"/>
</dbReference>
<proteinExistence type="inferred from homology"/>
<name>M0QGA7_9ACTN</name>
<comment type="cofactor">
    <cofactor evidence="2">
        <name>Mg(2+)</name>
        <dbReference type="ChEBI" id="CHEBI:18420"/>
    </cofactor>
</comment>
<evidence type="ECO:0000313" key="11">
    <source>
        <dbReference type="Proteomes" id="UP000011666"/>
    </source>
</evidence>
<dbReference type="STRING" id="1223545.GS4_08_02030"/>
<dbReference type="PROSITE" id="PS51462">
    <property type="entry name" value="NUDIX"/>
    <property type="match status" value="1"/>
</dbReference>
<dbReference type="SUPFAM" id="SSF55811">
    <property type="entry name" value="Nudix"/>
    <property type="match status" value="1"/>
</dbReference>
<comment type="similarity">
    <text evidence="3">Belongs to the Nudix hydrolase family. PCD1 subfamily.</text>
</comment>
<dbReference type="eggNOG" id="COG0494">
    <property type="taxonomic scope" value="Bacteria"/>
</dbReference>
<dbReference type="EMBL" id="BANX01000008">
    <property type="protein sequence ID" value="GAC67618.1"/>
    <property type="molecule type" value="Genomic_DNA"/>
</dbReference>
<dbReference type="PROSITE" id="PS01293">
    <property type="entry name" value="NUDIX_COA"/>
    <property type="match status" value="1"/>
</dbReference>
<dbReference type="PANTHER" id="PTHR12992:SF11">
    <property type="entry name" value="MITOCHONDRIAL COENZYME A DIPHOSPHATASE NUDT8"/>
    <property type="match status" value="1"/>
</dbReference>
<evidence type="ECO:0000313" key="10">
    <source>
        <dbReference type="EMBL" id="GAC67618.1"/>
    </source>
</evidence>
<keyword evidence="6" id="KW-0460">Magnesium</keyword>
<dbReference type="CDD" id="cd03426">
    <property type="entry name" value="NUDIX_CoAse_Nudt7"/>
    <property type="match status" value="1"/>
</dbReference>
<gene>
    <name evidence="10" type="ORF">GS4_08_02030</name>
</gene>
<dbReference type="GO" id="GO:0010945">
    <property type="term" value="F:coenzyme A diphosphatase activity"/>
    <property type="evidence" value="ECO:0007669"/>
    <property type="project" value="InterPro"/>
</dbReference>
<evidence type="ECO:0000256" key="4">
    <source>
        <dbReference type="ARBA" id="ARBA00022723"/>
    </source>
</evidence>
<dbReference type="InterPro" id="IPR015797">
    <property type="entry name" value="NUDIX_hydrolase-like_dom_sf"/>
</dbReference>
<dbReference type="InterPro" id="IPR000059">
    <property type="entry name" value="NUDIX_hydrolase_NudL_CS"/>
</dbReference>
<keyword evidence="11" id="KW-1185">Reference proteome</keyword>
<comment type="cofactor">
    <cofactor evidence="1">
        <name>Mn(2+)</name>
        <dbReference type="ChEBI" id="CHEBI:29035"/>
    </cofactor>
</comment>
<evidence type="ECO:0000256" key="2">
    <source>
        <dbReference type="ARBA" id="ARBA00001946"/>
    </source>
</evidence>
<evidence type="ECO:0000256" key="5">
    <source>
        <dbReference type="ARBA" id="ARBA00022801"/>
    </source>
</evidence>
<feature type="region of interest" description="Disordered" evidence="8">
    <location>
        <begin position="240"/>
        <end position="281"/>
    </location>
</feature>
<keyword evidence="4" id="KW-0479">Metal-binding</keyword>
<protein>
    <recommendedName>
        <fullName evidence="9">Nudix hydrolase domain-containing protein</fullName>
    </recommendedName>
</protein>
<evidence type="ECO:0000256" key="1">
    <source>
        <dbReference type="ARBA" id="ARBA00001936"/>
    </source>
</evidence>
<keyword evidence="5" id="KW-0378">Hydrolase</keyword>
<dbReference type="PANTHER" id="PTHR12992">
    <property type="entry name" value="NUDIX HYDROLASE"/>
    <property type="match status" value="1"/>
</dbReference>
<dbReference type="GO" id="GO:0030145">
    <property type="term" value="F:manganese ion binding"/>
    <property type="evidence" value="ECO:0007669"/>
    <property type="project" value="InterPro"/>
</dbReference>
<dbReference type="Gene3D" id="3.90.79.10">
    <property type="entry name" value="Nucleoside Triphosphate Pyrophosphohydrolase"/>
    <property type="match status" value="1"/>
</dbReference>
<dbReference type="GO" id="GO:0009132">
    <property type="term" value="P:nucleoside diphosphate metabolic process"/>
    <property type="evidence" value="ECO:0007669"/>
    <property type="project" value="InterPro"/>
</dbReference>
<feature type="domain" description="Nudix hydrolase" evidence="9">
    <location>
        <begin position="40"/>
        <end position="188"/>
    </location>
</feature>
<evidence type="ECO:0000256" key="8">
    <source>
        <dbReference type="SAM" id="MobiDB-lite"/>
    </source>
</evidence>
<comment type="caution">
    <text evidence="10">The sequence shown here is derived from an EMBL/GenBank/DDBJ whole genome shotgun (WGS) entry which is preliminary data.</text>
</comment>
<dbReference type="AlphaFoldDB" id="M0QGA7"/>
<evidence type="ECO:0000256" key="3">
    <source>
        <dbReference type="ARBA" id="ARBA00006506"/>
    </source>
</evidence>
<dbReference type="Proteomes" id="UP000011666">
    <property type="component" value="Unassembled WGS sequence"/>
</dbReference>
<dbReference type="GO" id="GO:0000287">
    <property type="term" value="F:magnesium ion binding"/>
    <property type="evidence" value="ECO:0007669"/>
    <property type="project" value="InterPro"/>
</dbReference>
<evidence type="ECO:0000256" key="6">
    <source>
        <dbReference type="ARBA" id="ARBA00022842"/>
    </source>
</evidence>
<reference evidence="10 11" key="1">
    <citation type="submission" date="2013-01" db="EMBL/GenBank/DDBJ databases">
        <title>Whole genome shotgun sequence of Gordonia soli NBRC 108243.</title>
        <authorList>
            <person name="Isaki-Nakamura S."/>
            <person name="Hosoyama A."/>
            <person name="Tsuchikane K."/>
            <person name="Ando Y."/>
            <person name="Baba S."/>
            <person name="Ohji S."/>
            <person name="Hamada M."/>
            <person name="Tamura T."/>
            <person name="Yamazoe A."/>
            <person name="Yamazaki S."/>
            <person name="Fujita N."/>
        </authorList>
    </citation>
    <scope>NUCLEOTIDE SEQUENCE [LARGE SCALE GENOMIC DNA]</scope>
    <source>
        <strain evidence="10 11">NBRC 108243</strain>
    </source>
</reference>